<feature type="domain" description="Ig-like" evidence="1">
    <location>
        <begin position="1"/>
        <end position="61"/>
    </location>
</feature>
<reference evidence="2" key="1">
    <citation type="submission" date="2023-10" db="EMBL/GenBank/DDBJ databases">
        <title>Genome assemblies of two species of porcelain crab, Petrolisthes cinctipes and Petrolisthes manimaculis (Anomura: Porcellanidae).</title>
        <authorList>
            <person name="Angst P."/>
        </authorList>
    </citation>
    <scope>NUCLEOTIDE SEQUENCE</scope>
    <source>
        <strain evidence="2">PB745_01</strain>
        <tissue evidence="2">Gill</tissue>
    </source>
</reference>
<comment type="caution">
    <text evidence="2">The sequence shown here is derived from an EMBL/GenBank/DDBJ whole genome shotgun (WGS) entry which is preliminary data.</text>
</comment>
<evidence type="ECO:0000313" key="2">
    <source>
        <dbReference type="EMBL" id="KAK3854766.1"/>
    </source>
</evidence>
<dbReference type="InterPro" id="IPR007110">
    <property type="entry name" value="Ig-like_dom"/>
</dbReference>
<evidence type="ECO:0000313" key="3">
    <source>
        <dbReference type="Proteomes" id="UP001286313"/>
    </source>
</evidence>
<evidence type="ECO:0000259" key="1">
    <source>
        <dbReference type="PROSITE" id="PS50835"/>
    </source>
</evidence>
<dbReference type="InterPro" id="IPR013783">
    <property type="entry name" value="Ig-like_fold"/>
</dbReference>
<dbReference type="AlphaFoldDB" id="A0AAE1BPZ2"/>
<dbReference type="SUPFAM" id="SSF49265">
    <property type="entry name" value="Fibronectin type III"/>
    <property type="match status" value="1"/>
</dbReference>
<proteinExistence type="predicted"/>
<gene>
    <name evidence="2" type="ORF">Pcinc_038777</name>
</gene>
<dbReference type="Proteomes" id="UP001286313">
    <property type="component" value="Unassembled WGS sequence"/>
</dbReference>
<dbReference type="PROSITE" id="PS50835">
    <property type="entry name" value="IG_LIKE"/>
    <property type="match status" value="1"/>
</dbReference>
<name>A0AAE1BPZ2_PETCI</name>
<dbReference type="PANTHER" id="PTHR23278">
    <property type="entry name" value="SIDESTEP PROTEIN"/>
    <property type="match status" value="1"/>
</dbReference>
<protein>
    <recommendedName>
        <fullName evidence="1">Ig-like domain-containing protein</fullName>
    </recommendedName>
</protein>
<keyword evidence="3" id="KW-1185">Reference proteome</keyword>
<dbReference type="SUPFAM" id="SSF48726">
    <property type="entry name" value="Immunoglobulin"/>
    <property type="match status" value="1"/>
</dbReference>
<accession>A0AAE1BPZ2</accession>
<sequence length="183" mass="20383">MEQVNIPCHLDAHPRPTSYRWTFNNSGESVDIPKEHIDASDYSSTVSYTPRTELDYGTLLCWGTNPVGHQRRPCVFHVFPAGRPDPVHNCSSYNLSETVVNVRCVAGFDGGLPQTFILELHDPHNKMLLANTTNLVPRFSVDGLPSGLALRAKVFSTNVKGRSETSALQVYTIKDLAEKRTEK</sequence>
<dbReference type="PANTHER" id="PTHR23278:SF25">
    <property type="entry name" value="GH14967P"/>
    <property type="match status" value="1"/>
</dbReference>
<dbReference type="InterPro" id="IPR036179">
    <property type="entry name" value="Ig-like_dom_sf"/>
</dbReference>
<dbReference type="CDD" id="cd00096">
    <property type="entry name" value="Ig"/>
    <property type="match status" value="1"/>
</dbReference>
<dbReference type="Gene3D" id="2.60.40.10">
    <property type="entry name" value="Immunoglobulins"/>
    <property type="match status" value="1"/>
</dbReference>
<dbReference type="InterPro" id="IPR036116">
    <property type="entry name" value="FN3_sf"/>
</dbReference>
<dbReference type="EMBL" id="JAWQEG010006457">
    <property type="protein sequence ID" value="KAK3854766.1"/>
    <property type="molecule type" value="Genomic_DNA"/>
</dbReference>
<organism evidence="2 3">
    <name type="scientific">Petrolisthes cinctipes</name>
    <name type="common">Flat porcelain crab</name>
    <dbReference type="NCBI Taxonomy" id="88211"/>
    <lineage>
        <taxon>Eukaryota</taxon>
        <taxon>Metazoa</taxon>
        <taxon>Ecdysozoa</taxon>
        <taxon>Arthropoda</taxon>
        <taxon>Crustacea</taxon>
        <taxon>Multicrustacea</taxon>
        <taxon>Malacostraca</taxon>
        <taxon>Eumalacostraca</taxon>
        <taxon>Eucarida</taxon>
        <taxon>Decapoda</taxon>
        <taxon>Pleocyemata</taxon>
        <taxon>Anomura</taxon>
        <taxon>Galatheoidea</taxon>
        <taxon>Porcellanidae</taxon>
        <taxon>Petrolisthes</taxon>
    </lineage>
</organism>